<dbReference type="Pfam" id="PF00665">
    <property type="entry name" value="rve"/>
    <property type="match status" value="1"/>
</dbReference>
<dbReference type="SUPFAM" id="SSF53098">
    <property type="entry name" value="Ribonuclease H-like"/>
    <property type="match status" value="1"/>
</dbReference>
<reference evidence="5" key="1">
    <citation type="journal article" date="2019" name="Sci. Rep.">
        <title>Draft genome of Tanacetum cinerariifolium, the natural source of mosquito coil.</title>
        <authorList>
            <person name="Yamashiro T."/>
            <person name="Shiraishi A."/>
            <person name="Satake H."/>
            <person name="Nakayama K."/>
        </authorList>
    </citation>
    <scope>NUCLEOTIDE SEQUENCE</scope>
</reference>
<name>A0A699GNU3_TANCI</name>
<dbReference type="InterPro" id="IPR012337">
    <property type="entry name" value="RNaseH-like_sf"/>
</dbReference>
<protein>
    <submittedName>
        <fullName evidence="5">Putative ribonuclease H-like domain-containing protein</fullName>
    </submittedName>
</protein>
<organism evidence="5">
    <name type="scientific">Tanacetum cinerariifolium</name>
    <name type="common">Dalmatian daisy</name>
    <name type="synonym">Chrysanthemum cinerariifolium</name>
    <dbReference type="NCBI Taxonomy" id="118510"/>
    <lineage>
        <taxon>Eukaryota</taxon>
        <taxon>Viridiplantae</taxon>
        <taxon>Streptophyta</taxon>
        <taxon>Embryophyta</taxon>
        <taxon>Tracheophyta</taxon>
        <taxon>Spermatophyta</taxon>
        <taxon>Magnoliopsida</taxon>
        <taxon>eudicotyledons</taxon>
        <taxon>Gunneridae</taxon>
        <taxon>Pentapetalae</taxon>
        <taxon>asterids</taxon>
        <taxon>campanulids</taxon>
        <taxon>Asterales</taxon>
        <taxon>Asteraceae</taxon>
        <taxon>Asteroideae</taxon>
        <taxon>Anthemideae</taxon>
        <taxon>Anthemidinae</taxon>
        <taxon>Tanacetum</taxon>
    </lineage>
</organism>
<dbReference type="InterPro" id="IPR013103">
    <property type="entry name" value="RVT_2"/>
</dbReference>
<accession>A0A699GNU3</accession>
<evidence type="ECO:0000313" key="5">
    <source>
        <dbReference type="EMBL" id="GEV45106.1"/>
    </source>
</evidence>
<evidence type="ECO:0000259" key="4">
    <source>
        <dbReference type="PROSITE" id="PS50994"/>
    </source>
</evidence>
<dbReference type="GO" id="GO:0046872">
    <property type="term" value="F:metal ion binding"/>
    <property type="evidence" value="ECO:0007669"/>
    <property type="project" value="UniProtKB-KW"/>
</dbReference>
<comment type="caution">
    <text evidence="5">The sequence shown here is derived from an EMBL/GenBank/DDBJ whole genome shotgun (WGS) entry which is preliminary data.</text>
</comment>
<dbReference type="EMBL" id="BKCJ010023896">
    <property type="protein sequence ID" value="GEV45106.1"/>
    <property type="molecule type" value="Genomic_DNA"/>
</dbReference>
<gene>
    <name evidence="5" type="ORF">Tci_117083</name>
</gene>
<dbReference type="GO" id="GO:0015074">
    <property type="term" value="P:DNA integration"/>
    <property type="evidence" value="ECO:0007669"/>
    <property type="project" value="InterPro"/>
</dbReference>
<keyword evidence="1" id="KW-0479">Metal-binding</keyword>
<dbReference type="InterPro" id="IPR001584">
    <property type="entry name" value="Integrase_cat-core"/>
</dbReference>
<evidence type="ECO:0000256" key="2">
    <source>
        <dbReference type="ARBA" id="ARBA00022801"/>
    </source>
</evidence>
<dbReference type="AlphaFoldDB" id="A0A699GNU3"/>
<dbReference type="InterPro" id="IPR036397">
    <property type="entry name" value="RNaseH_sf"/>
</dbReference>
<dbReference type="GO" id="GO:0003676">
    <property type="term" value="F:nucleic acid binding"/>
    <property type="evidence" value="ECO:0007669"/>
    <property type="project" value="InterPro"/>
</dbReference>
<dbReference type="InterPro" id="IPR039537">
    <property type="entry name" value="Retrotran_Ty1/copia-like"/>
</dbReference>
<dbReference type="Gene3D" id="3.30.420.10">
    <property type="entry name" value="Ribonuclease H-like superfamily/Ribonuclease H"/>
    <property type="match status" value="1"/>
</dbReference>
<dbReference type="GO" id="GO:0016787">
    <property type="term" value="F:hydrolase activity"/>
    <property type="evidence" value="ECO:0007669"/>
    <property type="project" value="UniProtKB-KW"/>
</dbReference>
<feature type="region of interest" description="Disordered" evidence="3">
    <location>
        <begin position="1128"/>
        <end position="1150"/>
    </location>
</feature>
<evidence type="ECO:0000256" key="1">
    <source>
        <dbReference type="ARBA" id="ARBA00022723"/>
    </source>
</evidence>
<dbReference type="Pfam" id="PF07727">
    <property type="entry name" value="RVT_2"/>
    <property type="match status" value="1"/>
</dbReference>
<dbReference type="PROSITE" id="PS50994">
    <property type="entry name" value="INTEGRASE"/>
    <property type="match status" value="1"/>
</dbReference>
<sequence length="1229" mass="140582">MYCLVVTDDYSRFTWVFFLSTKDETSGILKSFITRIENLVDHKVKVIRYDNEAEFKNREMNYFCEMKGIMRQFSVARTPQQNRVAERRNRTLIKAARTMLVDSKTRIVEENLHIRFSENTPNVVGSRLDWLFDIDALTRTMNYEPIVTGTQSNDFVEKEDNVNNTNNVNTASSTVNAAGTNKDNELPFDPNMHALEDVGTFDFSNKDEDDDAVADMNNLDTTIQVTPTPTIRIHKDHPLDQVIRDLHLATQTQNMTKNLEEHRTQKGNSCIEGSKLDRGYAGRASTIQVTRRHTQEEGINYDEFFAPVARIEAIWLFLAYASFKNVVVYHMDVKSAFLYGKIKEEVYVCQPPGFEDPDFLDRVYKKNDGIFLSQDKYFAEILKKFKFPKVKNASTPMETQKPLLKDGDGEEVDVYMYRRMIGSLMYLTSSRPDIMFALDNAKMFYVNDLHGEEMFVEKDVTDSIATTDSAVATITTKEITLAQALVEIKTTKPKTKGILLQEPIGVRVSRESLAYREYGIRLILPPRLAKALHEKVLLKALRIWDFWFVRSMYWNFFDWFWSLIIRVMHQLEFHFQVGKKARISSRSRSNRARGKITNKIDLKFIPSFNGSLIKFIQRSFCFTHWKTSLFLIDQRAIPDYMPWRHLDLVITDIKPVVGSYNQLELWASMSFYVCLNGRDQRFKRSSIMMWGPPFRHFLFYYTPLATTDVAVLKDLAATTPSTKDPTKDAINRDLSLFVLGLTMLDILRTVSLLVFMRLVMSGGKVTDLNDKVTASDAAFVKAKAQTYLGDIHALIKGYKRSLAKKDAKILWLKALPAKFASFFQGGWTPVKNPQKVDHQCCYGSGDSLDGIFCQECTCKSCGKAAHYGYNCPSKVPIICNPKPCHNQNVKEFPQTLTSFHLTCYSGDENSFAYDSTPNFINDSLNVFNPPPQTLIYSNEFCGNDAQYGHDCPPQILFIYNQKSCYNQDFNFPQNFQSFQQQYPCCENCEESLLYQDSLIISSSKIDSLFNEFAGELILLKSIPLGIDEADYDPEEEIRLIEKLLYDNSSPRPPKEINFENSDAAIESFSPSPIPVEDSDSVMEEIDFAFTPDNSMAPGIENDDYDSKVDILILEELLSNDSFSLPENESFHFDIPSSPRPPAKPSDDDEIEPNSGILTVKVVGDISKHYVPMPRLLPTQSTLTSNEEKSPHLLSYRGLKAFQLSSESPMMIYEGNIPILDVPFLHFYPL</sequence>
<feature type="domain" description="Integrase catalytic" evidence="4">
    <location>
        <begin position="1"/>
        <end position="153"/>
    </location>
</feature>
<keyword evidence="2" id="KW-0378">Hydrolase</keyword>
<dbReference type="PANTHER" id="PTHR42648">
    <property type="entry name" value="TRANSPOSASE, PUTATIVE-RELATED"/>
    <property type="match status" value="1"/>
</dbReference>
<dbReference type="PANTHER" id="PTHR42648:SF32">
    <property type="entry name" value="RIBONUCLEASE H-LIKE DOMAIN, GAG-PRE-INTEGRASE DOMAIN PROTEIN-RELATED"/>
    <property type="match status" value="1"/>
</dbReference>
<evidence type="ECO:0000256" key="3">
    <source>
        <dbReference type="SAM" id="MobiDB-lite"/>
    </source>
</evidence>
<proteinExistence type="predicted"/>